<protein>
    <submittedName>
        <fullName evidence="2">Putative nucleic acid-binding protein</fullName>
    </submittedName>
</protein>
<evidence type="ECO:0000313" key="2">
    <source>
        <dbReference type="EMBL" id="EIC31043.1"/>
    </source>
</evidence>
<dbReference type="SUPFAM" id="SSF88723">
    <property type="entry name" value="PIN domain-like"/>
    <property type="match status" value="1"/>
</dbReference>
<evidence type="ECO:0000313" key="3">
    <source>
        <dbReference type="Proteomes" id="UP000005090"/>
    </source>
</evidence>
<dbReference type="RefSeq" id="WP_005374085.1">
    <property type="nucleotide sequence ID" value="NZ_CM001475.1"/>
</dbReference>
<dbReference type="Proteomes" id="UP000005090">
    <property type="component" value="Chromosome"/>
</dbReference>
<accession>H8GQQ8</accession>
<dbReference type="EMBL" id="CM001475">
    <property type="protein sequence ID" value="EIC31043.1"/>
    <property type="molecule type" value="Genomic_DNA"/>
</dbReference>
<dbReference type="InterPro" id="IPR029060">
    <property type="entry name" value="PIN-like_dom_sf"/>
</dbReference>
<sequence>MNRIYWDSCIFIYYLEGSEDVRLKLRAQLLATPNAVLCHTALTELECRVEPMRNNKYDLLNQYDRLFTSPMTRRLVLDDAVYRRATELRAAQRLKTPDALHLAAAIGQGCDSFWTRDNRLAQAAAGHIQLIVPV</sequence>
<dbReference type="STRING" id="686340.Metal_3383"/>
<dbReference type="eggNOG" id="COG1848">
    <property type="taxonomic scope" value="Bacteria"/>
</dbReference>
<organism evidence="2 3">
    <name type="scientific">Methylomicrobium album BG8</name>
    <dbReference type="NCBI Taxonomy" id="686340"/>
    <lineage>
        <taxon>Bacteria</taxon>
        <taxon>Pseudomonadati</taxon>
        <taxon>Pseudomonadota</taxon>
        <taxon>Gammaproteobacteria</taxon>
        <taxon>Methylococcales</taxon>
        <taxon>Methylococcaceae</taxon>
        <taxon>Methylomicrobium</taxon>
    </lineage>
</organism>
<proteinExistence type="predicted"/>
<dbReference type="Pfam" id="PF01850">
    <property type="entry name" value="PIN"/>
    <property type="match status" value="1"/>
</dbReference>
<dbReference type="Gene3D" id="3.40.50.1010">
    <property type="entry name" value="5'-nuclease"/>
    <property type="match status" value="1"/>
</dbReference>
<keyword evidence="3" id="KW-1185">Reference proteome</keyword>
<gene>
    <name evidence="2" type="ORF">Metal_3383</name>
</gene>
<name>H8GQQ8_METAL</name>
<evidence type="ECO:0000259" key="1">
    <source>
        <dbReference type="Pfam" id="PF01850"/>
    </source>
</evidence>
<dbReference type="AlphaFoldDB" id="H8GQQ8"/>
<reference evidence="2 3" key="1">
    <citation type="journal article" date="2013" name="Genome Announc.">
        <title>Genome Sequence of the Obligate Gammaproteobacterial Methanotroph Methylomicrobium album Strain BG8.</title>
        <authorList>
            <person name="Kits K.D."/>
            <person name="Kalyuzhnaya M.G."/>
            <person name="Klotz M.G."/>
            <person name="Jetten M.S."/>
            <person name="Op den Camp H.J."/>
            <person name="Vuilleumier S."/>
            <person name="Bringel F."/>
            <person name="Dispirito A.A."/>
            <person name="Murrell J.C."/>
            <person name="Bruce D."/>
            <person name="Cheng J.F."/>
            <person name="Copeland A."/>
            <person name="Goodwin L."/>
            <person name="Hauser L."/>
            <person name="Lajus A."/>
            <person name="Land M.L."/>
            <person name="Lapidus A."/>
            <person name="Lucas S."/>
            <person name="Medigue C."/>
            <person name="Pitluck S."/>
            <person name="Woyke T."/>
            <person name="Zeytun A."/>
            <person name="Stein L.Y."/>
        </authorList>
    </citation>
    <scope>NUCLEOTIDE SEQUENCE [LARGE SCALE GENOMIC DNA]</scope>
    <source>
        <strain evidence="2 3">BG8</strain>
    </source>
</reference>
<dbReference type="InterPro" id="IPR002716">
    <property type="entry name" value="PIN_dom"/>
</dbReference>
<feature type="domain" description="PIN" evidence="1">
    <location>
        <begin position="4"/>
        <end position="124"/>
    </location>
</feature>
<dbReference type="HOGENOM" id="CLU_125353_1_1_6"/>